<dbReference type="AlphaFoldDB" id="A0A8C3BZW9"/>
<evidence type="ECO:0000256" key="1">
    <source>
        <dbReference type="SAM" id="MobiDB-lite"/>
    </source>
</evidence>
<feature type="region of interest" description="Disordered" evidence="1">
    <location>
        <begin position="94"/>
        <end position="113"/>
    </location>
</feature>
<feature type="compositionally biased region" description="Low complexity" evidence="1">
    <location>
        <begin position="1"/>
        <end position="30"/>
    </location>
</feature>
<feature type="transmembrane region" description="Helical" evidence="2">
    <location>
        <begin position="123"/>
        <end position="146"/>
    </location>
</feature>
<dbReference type="Proteomes" id="UP000694556">
    <property type="component" value="Chromosome 1"/>
</dbReference>
<feature type="region of interest" description="Disordered" evidence="1">
    <location>
        <begin position="1"/>
        <end position="81"/>
    </location>
</feature>
<proteinExistence type="predicted"/>
<organism evidence="3 4">
    <name type="scientific">Cairina moschata</name>
    <name type="common">Muscovy duck</name>
    <dbReference type="NCBI Taxonomy" id="8855"/>
    <lineage>
        <taxon>Eukaryota</taxon>
        <taxon>Metazoa</taxon>
        <taxon>Chordata</taxon>
        <taxon>Craniata</taxon>
        <taxon>Vertebrata</taxon>
        <taxon>Euteleostomi</taxon>
        <taxon>Archelosauria</taxon>
        <taxon>Archosauria</taxon>
        <taxon>Dinosauria</taxon>
        <taxon>Saurischia</taxon>
        <taxon>Theropoda</taxon>
        <taxon>Coelurosauria</taxon>
        <taxon>Aves</taxon>
        <taxon>Neognathae</taxon>
        <taxon>Galloanserae</taxon>
        <taxon>Anseriformes</taxon>
        <taxon>Anatidae</taxon>
        <taxon>Anatinae</taxon>
        <taxon>Cairina</taxon>
    </lineage>
</organism>
<dbReference type="Ensembl" id="ENSCMMT00000015359.1">
    <property type="protein sequence ID" value="ENSCMMP00000013929.1"/>
    <property type="gene ID" value="ENSCMMG00000008884.1"/>
</dbReference>
<reference evidence="3" key="3">
    <citation type="submission" date="2025-09" db="UniProtKB">
        <authorList>
            <consortium name="Ensembl"/>
        </authorList>
    </citation>
    <scope>IDENTIFICATION</scope>
</reference>
<reference evidence="3" key="2">
    <citation type="submission" date="2025-08" db="UniProtKB">
        <authorList>
            <consortium name="Ensembl"/>
        </authorList>
    </citation>
    <scope>IDENTIFICATION</scope>
</reference>
<accession>A0A8C3BZW9</accession>
<name>A0A8C3BZW9_CAIMO</name>
<evidence type="ECO:0000313" key="3">
    <source>
        <dbReference type="Ensembl" id="ENSCMMP00000013929.1"/>
    </source>
</evidence>
<keyword evidence="4" id="KW-1185">Reference proteome</keyword>
<evidence type="ECO:0000256" key="2">
    <source>
        <dbReference type="SAM" id="Phobius"/>
    </source>
</evidence>
<reference evidence="3" key="1">
    <citation type="submission" date="2018-09" db="EMBL/GenBank/DDBJ databases">
        <title>Common duck and Muscovy duck high density SNP chip.</title>
        <authorList>
            <person name="Vignal A."/>
            <person name="Thebault N."/>
            <person name="Warren W.C."/>
        </authorList>
    </citation>
    <scope>NUCLEOTIDE SEQUENCE [LARGE SCALE GENOMIC DNA]</scope>
</reference>
<keyword evidence="2" id="KW-0812">Transmembrane</keyword>
<evidence type="ECO:0000313" key="4">
    <source>
        <dbReference type="Proteomes" id="UP000694556"/>
    </source>
</evidence>
<protein>
    <submittedName>
        <fullName evidence="3">Melatonin receptor 1B</fullName>
    </submittedName>
</protein>
<keyword evidence="2" id="KW-0472">Membrane</keyword>
<keyword evidence="2" id="KW-1133">Transmembrane helix</keyword>
<sequence>LHHLPSQYLSPLPSLHSPPSGAGGVASRSARPPPAPSPVRGGAGRGRARGAAVKSLAAPPPAQSAEGGRHGAGGGSARRAAAMLENGSLRNCCDPGGRGRFGSAEREEEAAGSPRPAWVVSTLSSVLIFTTVVDILGNLLVIVSVFKNRKLRNSGLGRFGK</sequence>